<dbReference type="EMBL" id="CAMXCT010000705">
    <property type="protein sequence ID" value="CAI3982337.1"/>
    <property type="molecule type" value="Genomic_DNA"/>
</dbReference>
<sequence length="344" mass="38339">MEPANPSDLLALRSCSGIAPDMQQAIQLLSRGGNVGRSNPGVAECLMRIKEIDAQAQVEQCKLSESGMTERQRIVEEQRSKRFDCLAEVIQASVREGAVTTRQAISARAEVSKQTIKGNVQIEESRLKAQSSSNLWQWAMLTFVFTASMGVRIRHASQRSSLVRRLFHLLPWLLLAHLAWRKLRKMQLSVWQLLNMTRWQSLLSLENLQGAWSLWSDRTELVDSKSSHGDRATPDNEVETASPAKKTIEEDGSSPASNKAPEEELQDAAESNNCSLQHFLQPAGLEAYADSLAANGYDTEVLNDLDSADQEEMLQTINCLPGHKVKFRKLLSKSQSHRSDAKDA</sequence>
<evidence type="ECO:0000256" key="1">
    <source>
        <dbReference type="SAM" id="MobiDB-lite"/>
    </source>
</evidence>
<evidence type="ECO:0000313" key="4">
    <source>
        <dbReference type="Proteomes" id="UP001152797"/>
    </source>
</evidence>
<proteinExistence type="predicted"/>
<dbReference type="OrthoDB" id="447365at2759"/>
<dbReference type="AlphaFoldDB" id="A0A9P1BYY7"/>
<feature type="region of interest" description="Disordered" evidence="1">
    <location>
        <begin position="224"/>
        <end position="270"/>
    </location>
</feature>
<feature type="compositionally biased region" description="Basic and acidic residues" evidence="1">
    <location>
        <begin position="224"/>
        <end position="234"/>
    </location>
</feature>
<keyword evidence="4" id="KW-1185">Reference proteome</keyword>
<dbReference type="InterPro" id="IPR013761">
    <property type="entry name" value="SAM/pointed_sf"/>
</dbReference>
<name>A0A9P1BYY7_9DINO</name>
<reference evidence="3 4" key="2">
    <citation type="submission" date="2024-05" db="EMBL/GenBank/DDBJ databases">
        <authorList>
            <person name="Chen Y."/>
            <person name="Shah S."/>
            <person name="Dougan E. K."/>
            <person name="Thang M."/>
            <person name="Chan C."/>
        </authorList>
    </citation>
    <scope>NUCLEOTIDE SEQUENCE [LARGE SCALE GENOMIC DNA]</scope>
</reference>
<dbReference type="Gene3D" id="1.10.150.50">
    <property type="entry name" value="Transcription Factor, Ets-1"/>
    <property type="match status" value="1"/>
</dbReference>
<evidence type="ECO:0000313" key="3">
    <source>
        <dbReference type="EMBL" id="CAL4769649.1"/>
    </source>
</evidence>
<reference evidence="2" key="1">
    <citation type="submission" date="2022-10" db="EMBL/GenBank/DDBJ databases">
        <authorList>
            <person name="Chen Y."/>
            <person name="Dougan E. K."/>
            <person name="Chan C."/>
            <person name="Rhodes N."/>
            <person name="Thang M."/>
        </authorList>
    </citation>
    <scope>NUCLEOTIDE SEQUENCE</scope>
</reference>
<dbReference type="EMBL" id="CAMXCT020000705">
    <property type="protein sequence ID" value="CAL1135712.1"/>
    <property type="molecule type" value="Genomic_DNA"/>
</dbReference>
<gene>
    <name evidence="2" type="ORF">C1SCF055_LOCUS10043</name>
</gene>
<dbReference type="Proteomes" id="UP001152797">
    <property type="component" value="Unassembled WGS sequence"/>
</dbReference>
<accession>A0A9P1BYY7</accession>
<comment type="caution">
    <text evidence="2">The sequence shown here is derived from an EMBL/GenBank/DDBJ whole genome shotgun (WGS) entry which is preliminary data.</text>
</comment>
<organism evidence="2">
    <name type="scientific">Cladocopium goreaui</name>
    <dbReference type="NCBI Taxonomy" id="2562237"/>
    <lineage>
        <taxon>Eukaryota</taxon>
        <taxon>Sar</taxon>
        <taxon>Alveolata</taxon>
        <taxon>Dinophyceae</taxon>
        <taxon>Suessiales</taxon>
        <taxon>Symbiodiniaceae</taxon>
        <taxon>Cladocopium</taxon>
    </lineage>
</organism>
<protein>
    <submittedName>
        <fullName evidence="3">PsbP domain-containing protein 7, chloroplastic</fullName>
    </submittedName>
</protein>
<dbReference type="EMBL" id="CAMXCT030000705">
    <property type="protein sequence ID" value="CAL4769649.1"/>
    <property type="molecule type" value="Genomic_DNA"/>
</dbReference>
<evidence type="ECO:0000313" key="2">
    <source>
        <dbReference type="EMBL" id="CAI3982337.1"/>
    </source>
</evidence>
<dbReference type="SUPFAM" id="SSF47769">
    <property type="entry name" value="SAM/Pointed domain"/>
    <property type="match status" value="1"/>
</dbReference>